<dbReference type="InterPro" id="IPR012832">
    <property type="entry name" value="RDH"/>
</dbReference>
<comment type="cofactor">
    <cofactor evidence="10">
        <name>corrinoid</name>
        <dbReference type="ChEBI" id="CHEBI:33913"/>
    </cofactor>
</comment>
<organism evidence="11 12">
    <name type="scientific">Dehalogenimonas etheniformans</name>
    <dbReference type="NCBI Taxonomy" id="1536648"/>
    <lineage>
        <taxon>Bacteria</taxon>
        <taxon>Bacillati</taxon>
        <taxon>Chloroflexota</taxon>
        <taxon>Dehalococcoidia</taxon>
        <taxon>Dehalococcoidales</taxon>
        <taxon>Dehalococcoidaceae</taxon>
        <taxon>Dehalogenimonas</taxon>
    </lineage>
</organism>
<keyword evidence="7" id="KW-0408">Iron</keyword>
<evidence type="ECO:0000256" key="9">
    <source>
        <dbReference type="ARBA" id="ARBA00023136"/>
    </source>
</evidence>
<dbReference type="AlphaFoldDB" id="A0A2P5PA40"/>
<dbReference type="SUPFAM" id="SSF54862">
    <property type="entry name" value="4Fe-4S ferredoxins"/>
    <property type="match status" value="1"/>
</dbReference>
<protein>
    <submittedName>
        <fullName evidence="11">Reductive dehalogenase</fullName>
    </submittedName>
</protein>
<dbReference type="GO" id="GO:0005886">
    <property type="term" value="C:plasma membrane"/>
    <property type="evidence" value="ECO:0007669"/>
    <property type="project" value="UniProtKB-SubCell"/>
</dbReference>
<keyword evidence="6" id="KW-0677">Repeat</keyword>
<dbReference type="OrthoDB" id="9784571at2"/>
<evidence type="ECO:0000256" key="3">
    <source>
        <dbReference type="ARBA" id="ARBA00022485"/>
    </source>
</evidence>
<dbReference type="NCBIfam" id="TIGR02486">
    <property type="entry name" value="RDH"/>
    <property type="match status" value="1"/>
</dbReference>
<dbReference type="GO" id="GO:0046872">
    <property type="term" value="F:metal ion binding"/>
    <property type="evidence" value="ECO:0007669"/>
    <property type="project" value="UniProtKB-KW"/>
</dbReference>
<evidence type="ECO:0000256" key="1">
    <source>
        <dbReference type="ARBA" id="ARBA00004236"/>
    </source>
</evidence>
<dbReference type="InterPro" id="IPR019546">
    <property type="entry name" value="TAT_signal_bac_arc"/>
</dbReference>
<dbReference type="PROSITE" id="PS51379">
    <property type="entry name" value="4FE4S_FER_2"/>
    <property type="match status" value="1"/>
</dbReference>
<keyword evidence="4" id="KW-0479">Metal-binding</keyword>
<dbReference type="Gene3D" id="3.30.70.20">
    <property type="match status" value="1"/>
</dbReference>
<evidence type="ECO:0000313" key="12">
    <source>
        <dbReference type="Proteomes" id="UP000235653"/>
    </source>
</evidence>
<evidence type="ECO:0000313" key="11">
    <source>
        <dbReference type="EMBL" id="PPD59178.1"/>
    </source>
</evidence>
<dbReference type="EMBL" id="JQAN02000001">
    <property type="protein sequence ID" value="PPD59178.1"/>
    <property type="molecule type" value="Genomic_DNA"/>
</dbReference>
<keyword evidence="5" id="KW-0732">Signal</keyword>
<keyword evidence="2" id="KW-1003">Cell membrane</keyword>
<dbReference type="InterPro" id="IPR028894">
    <property type="entry name" value="RDH_dom"/>
</dbReference>
<proteinExistence type="predicted"/>
<accession>A0A2P5PA40</accession>
<sequence length="526" mass="57813">MSKFHSIISRREFMKALGLAGAGVGAAAALAPTFHDIDELISSGSPGWKRPWWVKEKDEPTVEIDWSQIKRFDHRLTSHSNYVNAQHWGADEWKKILAEQKQYAIDSLGKKGFTVRDYALNAGGHVFRTIGSRNTFLGVLQTPTNENILGPGIGLPKWQGTPEENSKMIRAVAKTFGAAQIGCAHLGPDERKLIYTYNRTGPTGSSTGANWIDGPWPPPAGNWRKFDFEDVAVGYETPDGQRCVLPNGDLWDVSVCIQMSRPGWRTISFDPGGKSTIAADSNDARYRMFHESILPGLQTFLWGIGYHGYGYCSRVQASSKPGQLPTIIADQPGGLMPAEAGAVLSGQGEMGRSSEVTITPEFGPVSGFYSILTDLPLASSKPIDAGIFRFCHSCRKCADSCPAQAISFDAEPSWEIPRWDYKVPSLDNNPGKKLFWTDLTSCQATRGRTGCIQCRPICAFNTHDAAMIHQLVRATAATTGMFNSFFYQMSKSFDYGFVDAEDWWDIAPGLPSWGVDNTLNAWNAAD</sequence>
<comment type="subcellular location">
    <subcellularLocation>
        <location evidence="1">Cell membrane</location>
    </subcellularLocation>
</comment>
<evidence type="ECO:0000256" key="2">
    <source>
        <dbReference type="ARBA" id="ARBA00022475"/>
    </source>
</evidence>
<dbReference type="GO" id="GO:0051539">
    <property type="term" value="F:4 iron, 4 sulfur cluster binding"/>
    <property type="evidence" value="ECO:0007669"/>
    <property type="project" value="UniProtKB-KW"/>
</dbReference>
<gene>
    <name evidence="11" type="ORF">JP09_000420</name>
</gene>
<comment type="caution">
    <text evidence="11">The sequence shown here is derived from an EMBL/GenBank/DDBJ whole genome shotgun (WGS) entry which is preliminary data.</text>
</comment>
<evidence type="ECO:0000256" key="10">
    <source>
        <dbReference type="ARBA" id="ARBA00029374"/>
    </source>
</evidence>
<evidence type="ECO:0000256" key="6">
    <source>
        <dbReference type="ARBA" id="ARBA00022737"/>
    </source>
</evidence>
<keyword evidence="9" id="KW-0472">Membrane</keyword>
<dbReference type="PANTHER" id="PTHR42827:SF1">
    <property type="entry name" value="IRON-SULFUR CLUSTER-BINDING PROTEIN"/>
    <property type="match status" value="1"/>
</dbReference>
<dbReference type="NCBIfam" id="TIGR01409">
    <property type="entry name" value="TAT_signal_seq"/>
    <property type="match status" value="1"/>
</dbReference>
<dbReference type="Proteomes" id="UP000235653">
    <property type="component" value="Unassembled WGS sequence"/>
</dbReference>
<dbReference type="Pfam" id="PF13486">
    <property type="entry name" value="Dehalogenase"/>
    <property type="match status" value="1"/>
</dbReference>
<dbReference type="InterPro" id="IPR017900">
    <property type="entry name" value="4Fe4S_Fe_S_CS"/>
</dbReference>
<keyword evidence="12" id="KW-1185">Reference proteome</keyword>
<keyword evidence="8" id="KW-0411">Iron-sulfur</keyword>
<keyword evidence="3" id="KW-0004">4Fe-4S</keyword>
<evidence type="ECO:0000256" key="7">
    <source>
        <dbReference type="ARBA" id="ARBA00023004"/>
    </source>
</evidence>
<dbReference type="RefSeq" id="WP_102331413.1">
    <property type="nucleotide sequence ID" value="NZ_CP058566.2"/>
</dbReference>
<dbReference type="InterPro" id="IPR017896">
    <property type="entry name" value="4Fe4S_Fe-S-bd"/>
</dbReference>
<dbReference type="PROSITE" id="PS00198">
    <property type="entry name" value="4FE4S_FER_1"/>
    <property type="match status" value="1"/>
</dbReference>
<dbReference type="PROSITE" id="PS51318">
    <property type="entry name" value="TAT"/>
    <property type="match status" value="1"/>
</dbReference>
<dbReference type="PANTHER" id="PTHR42827">
    <property type="entry name" value="IRON-SULFUR CLUSTER-BINDING PROTEIN-RELATED"/>
    <property type="match status" value="1"/>
</dbReference>
<evidence type="ECO:0000256" key="4">
    <source>
        <dbReference type="ARBA" id="ARBA00022723"/>
    </source>
</evidence>
<evidence type="ECO:0000256" key="8">
    <source>
        <dbReference type="ARBA" id="ARBA00023014"/>
    </source>
</evidence>
<evidence type="ECO:0000256" key="5">
    <source>
        <dbReference type="ARBA" id="ARBA00022729"/>
    </source>
</evidence>
<name>A0A2P5PA40_9CHLR</name>
<reference evidence="11 12" key="1">
    <citation type="journal article" date="2017" name="ISME J.">
        <title>Grape pomace compost harbors organohalide-respiring Dehalogenimonas species with novel reductive dehalogenase genes.</title>
        <authorList>
            <person name="Yang Y."/>
            <person name="Higgins S.A."/>
            <person name="Yan J."/>
            <person name="Simsir B."/>
            <person name="Chourey K."/>
            <person name="Iyer R."/>
            <person name="Hettich R.L."/>
            <person name="Baldwin B."/>
            <person name="Ogles D.M."/>
            <person name="Loffler F.E."/>
        </authorList>
    </citation>
    <scope>NUCLEOTIDE SEQUENCE [LARGE SCALE GENOMIC DNA]</scope>
    <source>
        <strain evidence="11 12">GP</strain>
    </source>
</reference>
<dbReference type="InterPro" id="IPR006311">
    <property type="entry name" value="TAT_signal"/>
</dbReference>